<dbReference type="RefSeq" id="WP_024267677.1">
    <property type="nucleotide sequence ID" value="NC_023035.1"/>
</dbReference>
<evidence type="ECO:0000313" key="15">
    <source>
        <dbReference type="Proteomes" id="UP000018680"/>
    </source>
</evidence>
<dbReference type="PANTHER" id="PTHR21237:SF23">
    <property type="entry name" value="GRPE PROTEIN HOMOLOG, MITOCHONDRIAL"/>
    <property type="match status" value="1"/>
</dbReference>
<dbReference type="KEGG" id="slr:L21SP2_1355"/>
<proteinExistence type="inferred from homology"/>
<accession>V5WGR7</accession>
<dbReference type="InterPro" id="IPR013805">
    <property type="entry name" value="GrpE_CC"/>
</dbReference>
<dbReference type="SUPFAM" id="SSF51064">
    <property type="entry name" value="Head domain of nucleotide exchange factor GrpE"/>
    <property type="match status" value="1"/>
</dbReference>
<dbReference type="Proteomes" id="UP000018680">
    <property type="component" value="Chromosome"/>
</dbReference>
<dbReference type="PROSITE" id="PS01071">
    <property type="entry name" value="GRPE"/>
    <property type="match status" value="1"/>
</dbReference>
<dbReference type="InterPro" id="IPR000740">
    <property type="entry name" value="GrpE"/>
</dbReference>
<evidence type="ECO:0000256" key="12">
    <source>
        <dbReference type="RuleBase" id="RU004478"/>
    </source>
</evidence>
<feature type="region of interest" description="Disordered" evidence="13">
    <location>
        <begin position="1"/>
        <end position="43"/>
    </location>
</feature>
<keyword evidence="6 10" id="KW-0143">Chaperone</keyword>
<dbReference type="Pfam" id="PF01025">
    <property type="entry name" value="GrpE"/>
    <property type="match status" value="1"/>
</dbReference>
<feature type="region of interest" description="Disordered" evidence="13">
    <location>
        <begin position="189"/>
        <end position="217"/>
    </location>
</feature>
<sequence>MAVEDKEQQVDEASPESGSEDDAQAEAGEGSELSTDDDLSVKDKEIERLQQENSDLKDQFLRKQADMDNFRKRLLKEKEDAITFANKQLLLDLITIIDNFERAIKSSEGARDFDSFHDGIVMIEKEFVGMLERKWHLTRFESEGEEFDPMKHEAMMVEESSDHDHQVVLQDFQKGYMLKDQVLRAAKVKVSQPVSEARQEAGDQAKAADETHDDGGE</sequence>
<evidence type="ECO:0000256" key="11">
    <source>
        <dbReference type="RuleBase" id="RU000639"/>
    </source>
</evidence>
<dbReference type="HOGENOM" id="CLU_057217_5_2_12"/>
<evidence type="ECO:0000313" key="14">
    <source>
        <dbReference type="EMBL" id="AHC14754.1"/>
    </source>
</evidence>
<protein>
    <recommendedName>
        <fullName evidence="8 10">Protein GrpE</fullName>
    </recommendedName>
    <alternativeName>
        <fullName evidence="9 10">HSP-70 cofactor</fullName>
    </alternativeName>
</protein>
<dbReference type="PRINTS" id="PR00773">
    <property type="entry name" value="GRPEPROTEIN"/>
</dbReference>
<evidence type="ECO:0000256" key="8">
    <source>
        <dbReference type="ARBA" id="ARBA00072274"/>
    </source>
</evidence>
<dbReference type="NCBIfam" id="NF010738">
    <property type="entry name" value="PRK14140.1"/>
    <property type="match status" value="1"/>
</dbReference>
<evidence type="ECO:0000256" key="2">
    <source>
        <dbReference type="ARBA" id="ARBA00009054"/>
    </source>
</evidence>
<dbReference type="InterPro" id="IPR009012">
    <property type="entry name" value="GrpE_head"/>
</dbReference>
<comment type="subunit">
    <text evidence="3 10">Homodimer.</text>
</comment>
<organism evidence="14 15">
    <name type="scientific">Salinispira pacifica</name>
    <dbReference type="NCBI Taxonomy" id="1307761"/>
    <lineage>
        <taxon>Bacteria</taxon>
        <taxon>Pseudomonadati</taxon>
        <taxon>Spirochaetota</taxon>
        <taxon>Spirochaetia</taxon>
        <taxon>Spirochaetales</taxon>
        <taxon>Spirochaetaceae</taxon>
        <taxon>Salinispira</taxon>
    </lineage>
</organism>
<evidence type="ECO:0000256" key="5">
    <source>
        <dbReference type="ARBA" id="ARBA00023016"/>
    </source>
</evidence>
<feature type="compositionally biased region" description="Basic and acidic residues" evidence="13">
    <location>
        <begin position="197"/>
        <end position="217"/>
    </location>
</feature>
<dbReference type="HAMAP" id="MF_01151">
    <property type="entry name" value="GrpE"/>
    <property type="match status" value="1"/>
</dbReference>
<evidence type="ECO:0000256" key="9">
    <source>
        <dbReference type="ARBA" id="ARBA00076414"/>
    </source>
</evidence>
<dbReference type="FunFam" id="2.30.22.10:FF:000001">
    <property type="entry name" value="Protein GrpE"/>
    <property type="match status" value="1"/>
</dbReference>
<dbReference type="GO" id="GO:0051082">
    <property type="term" value="F:unfolded protein binding"/>
    <property type="evidence" value="ECO:0007669"/>
    <property type="project" value="TreeGrafter"/>
</dbReference>
<evidence type="ECO:0000256" key="7">
    <source>
        <dbReference type="ARBA" id="ARBA00053401"/>
    </source>
</evidence>
<keyword evidence="5 10" id="KW-0346">Stress response</keyword>
<dbReference type="GO" id="GO:0006457">
    <property type="term" value="P:protein folding"/>
    <property type="evidence" value="ECO:0007669"/>
    <property type="project" value="InterPro"/>
</dbReference>
<evidence type="ECO:0000256" key="4">
    <source>
        <dbReference type="ARBA" id="ARBA00022490"/>
    </source>
</evidence>
<evidence type="ECO:0000256" key="13">
    <source>
        <dbReference type="SAM" id="MobiDB-lite"/>
    </source>
</evidence>
<dbReference type="GO" id="GO:0000774">
    <property type="term" value="F:adenyl-nucleotide exchange factor activity"/>
    <property type="evidence" value="ECO:0007669"/>
    <property type="project" value="InterPro"/>
</dbReference>
<evidence type="ECO:0000256" key="10">
    <source>
        <dbReference type="HAMAP-Rule" id="MF_01151"/>
    </source>
</evidence>
<dbReference type="eggNOG" id="COG0576">
    <property type="taxonomic scope" value="Bacteria"/>
</dbReference>
<dbReference type="SUPFAM" id="SSF58014">
    <property type="entry name" value="Coiled-coil domain of nucleotide exchange factor GrpE"/>
    <property type="match status" value="1"/>
</dbReference>
<dbReference type="PANTHER" id="PTHR21237">
    <property type="entry name" value="GRPE PROTEIN"/>
    <property type="match status" value="1"/>
</dbReference>
<dbReference type="AlphaFoldDB" id="V5WGR7"/>
<dbReference type="GO" id="GO:0005737">
    <property type="term" value="C:cytoplasm"/>
    <property type="evidence" value="ECO:0007669"/>
    <property type="project" value="UniProtKB-SubCell"/>
</dbReference>
<dbReference type="GO" id="GO:0051087">
    <property type="term" value="F:protein-folding chaperone binding"/>
    <property type="evidence" value="ECO:0007669"/>
    <property type="project" value="InterPro"/>
</dbReference>
<evidence type="ECO:0000256" key="3">
    <source>
        <dbReference type="ARBA" id="ARBA00011738"/>
    </source>
</evidence>
<dbReference type="EMBL" id="CP006939">
    <property type="protein sequence ID" value="AHC14754.1"/>
    <property type="molecule type" value="Genomic_DNA"/>
</dbReference>
<comment type="similarity">
    <text evidence="2 10 12">Belongs to the GrpE family.</text>
</comment>
<dbReference type="GO" id="GO:0042803">
    <property type="term" value="F:protein homodimerization activity"/>
    <property type="evidence" value="ECO:0007669"/>
    <property type="project" value="InterPro"/>
</dbReference>
<keyword evidence="15" id="KW-1185">Reference proteome</keyword>
<dbReference type="OrthoDB" id="9812586at2"/>
<dbReference type="Gene3D" id="3.90.20.20">
    <property type="match status" value="1"/>
</dbReference>
<keyword evidence="4 10" id="KW-0963">Cytoplasm</keyword>
<comment type="subcellular location">
    <subcellularLocation>
        <location evidence="1 10">Cytoplasm</location>
    </subcellularLocation>
</comment>
<dbReference type="CDD" id="cd00446">
    <property type="entry name" value="GrpE"/>
    <property type="match status" value="1"/>
</dbReference>
<reference evidence="14 15" key="1">
    <citation type="journal article" date="2015" name="Stand. Genomic Sci.">
        <title>Complete genome sequence and description of Salinispira pacifica gen. nov., sp. nov., a novel spirochaete isolated form a hypersaline microbial mat.</title>
        <authorList>
            <person name="Ben Hania W."/>
            <person name="Joseph M."/>
            <person name="Schumann P."/>
            <person name="Bunk B."/>
            <person name="Fiebig A."/>
            <person name="Sproer C."/>
            <person name="Klenk H.P."/>
            <person name="Fardeau M.L."/>
            <person name="Spring S."/>
        </authorList>
    </citation>
    <scope>NUCLEOTIDE SEQUENCE [LARGE SCALE GENOMIC DNA]</scope>
    <source>
        <strain evidence="14 15">L21-RPul-D2</strain>
    </source>
</reference>
<comment type="function">
    <text evidence="7 10 11">Participates actively in the response to hyperosmotic and heat shock by preventing the aggregation of stress-denatured proteins, in association with DnaK and GrpE. It is the nucleotide exchange factor for DnaK and may function as a thermosensor. Unfolded proteins bind initially to DnaJ; upon interaction with the DnaJ-bound protein, DnaK hydrolyzes its bound ATP, resulting in the formation of a stable complex. GrpE releases ADP from DnaK; ATP binding to DnaK triggers the release of the substrate protein, thus completing the reaction cycle. Several rounds of ATP-dependent interactions between DnaJ, DnaK and GrpE are required for fully efficient folding.</text>
</comment>
<evidence type="ECO:0000256" key="1">
    <source>
        <dbReference type="ARBA" id="ARBA00004496"/>
    </source>
</evidence>
<evidence type="ECO:0000256" key="6">
    <source>
        <dbReference type="ARBA" id="ARBA00023186"/>
    </source>
</evidence>
<dbReference type="Gene3D" id="2.30.22.10">
    <property type="entry name" value="Head domain of nucleotide exchange factor GrpE"/>
    <property type="match status" value="1"/>
</dbReference>
<dbReference type="STRING" id="1307761.L21SP2_1355"/>
<gene>
    <name evidence="10" type="primary">grpE</name>
    <name evidence="14" type="ORF">L21SP2_1355</name>
</gene>
<name>V5WGR7_9SPIO</name>